<evidence type="ECO:0000313" key="3">
    <source>
        <dbReference type="EMBL" id="GAA3094397.1"/>
    </source>
</evidence>
<organism evidence="3 4">
    <name type="scientific">Streptomyces rectiviolaceus</name>
    <dbReference type="NCBI Taxonomy" id="332591"/>
    <lineage>
        <taxon>Bacteria</taxon>
        <taxon>Bacillati</taxon>
        <taxon>Actinomycetota</taxon>
        <taxon>Actinomycetes</taxon>
        <taxon>Kitasatosporales</taxon>
        <taxon>Streptomycetaceae</taxon>
        <taxon>Streptomyces</taxon>
    </lineage>
</organism>
<keyword evidence="4" id="KW-1185">Reference proteome</keyword>
<comment type="caution">
    <text evidence="3">The sequence shown here is derived from an EMBL/GenBank/DDBJ whole genome shotgun (WGS) entry which is preliminary data.</text>
</comment>
<dbReference type="Pfam" id="PF00903">
    <property type="entry name" value="Glyoxalase"/>
    <property type="match status" value="1"/>
</dbReference>
<sequence>MRRATADEGRVMTVTSALRTGHIGLNVTDLERSLAFYRDVLGYGVIGEGKEEGRRFAFLGEGGAPSLTLWQQAYAAYAASNAGLHHLAIEVDTIEEVRAYESALRAYGVEFAYEGVVPHGEGAASGGIFFHDPDGTRLEIFSGVGASGRAPVPAAPTCGFF</sequence>
<dbReference type="Gene3D" id="3.10.180.10">
    <property type="entry name" value="2,3-Dihydroxybiphenyl 1,2-Dioxygenase, domain 1"/>
    <property type="match status" value="1"/>
</dbReference>
<name>A0ABP6MD00_9ACTN</name>
<dbReference type="PROSITE" id="PS51819">
    <property type="entry name" value="VOC"/>
    <property type="match status" value="1"/>
</dbReference>
<dbReference type="PANTHER" id="PTHR36113:SF6">
    <property type="entry name" value="FOSFOMYCIN RESISTANCE PROTEIN FOSX"/>
    <property type="match status" value="1"/>
</dbReference>
<feature type="domain" description="VOC" evidence="2">
    <location>
        <begin position="19"/>
        <end position="143"/>
    </location>
</feature>
<evidence type="ECO:0000259" key="2">
    <source>
        <dbReference type="PROSITE" id="PS51819"/>
    </source>
</evidence>
<keyword evidence="1" id="KW-0479">Metal-binding</keyword>
<gene>
    <name evidence="3" type="ORF">GCM10010449_17610</name>
</gene>
<reference evidence="4" key="1">
    <citation type="journal article" date="2019" name="Int. J. Syst. Evol. Microbiol.">
        <title>The Global Catalogue of Microorganisms (GCM) 10K type strain sequencing project: providing services to taxonomists for standard genome sequencing and annotation.</title>
        <authorList>
            <consortium name="The Broad Institute Genomics Platform"/>
            <consortium name="The Broad Institute Genome Sequencing Center for Infectious Disease"/>
            <person name="Wu L."/>
            <person name="Ma J."/>
        </authorList>
    </citation>
    <scope>NUCLEOTIDE SEQUENCE [LARGE SCALE GENOMIC DNA]</scope>
    <source>
        <strain evidence="4">JCM 9092</strain>
    </source>
</reference>
<dbReference type="Proteomes" id="UP001501637">
    <property type="component" value="Unassembled WGS sequence"/>
</dbReference>
<protein>
    <submittedName>
        <fullName evidence="3">VOC family protein</fullName>
    </submittedName>
</protein>
<dbReference type="CDD" id="cd06587">
    <property type="entry name" value="VOC"/>
    <property type="match status" value="1"/>
</dbReference>
<dbReference type="PANTHER" id="PTHR36113">
    <property type="entry name" value="LYASE, PUTATIVE-RELATED-RELATED"/>
    <property type="match status" value="1"/>
</dbReference>
<proteinExistence type="predicted"/>
<accession>A0ABP6MD00</accession>
<dbReference type="InterPro" id="IPR004360">
    <property type="entry name" value="Glyas_Fos-R_dOase_dom"/>
</dbReference>
<dbReference type="InterPro" id="IPR029068">
    <property type="entry name" value="Glyas_Bleomycin-R_OHBP_Dase"/>
</dbReference>
<dbReference type="InterPro" id="IPR051332">
    <property type="entry name" value="Fosfomycin_Res_Enzymes"/>
</dbReference>
<dbReference type="EMBL" id="BAAAUG010000025">
    <property type="protein sequence ID" value="GAA3094397.1"/>
    <property type="molecule type" value="Genomic_DNA"/>
</dbReference>
<dbReference type="SUPFAM" id="SSF54593">
    <property type="entry name" value="Glyoxalase/Bleomycin resistance protein/Dihydroxybiphenyl dioxygenase"/>
    <property type="match status" value="1"/>
</dbReference>
<evidence type="ECO:0000256" key="1">
    <source>
        <dbReference type="ARBA" id="ARBA00022723"/>
    </source>
</evidence>
<dbReference type="InterPro" id="IPR037523">
    <property type="entry name" value="VOC_core"/>
</dbReference>
<evidence type="ECO:0000313" key="4">
    <source>
        <dbReference type="Proteomes" id="UP001501637"/>
    </source>
</evidence>